<keyword evidence="2" id="KW-1185">Reference proteome</keyword>
<reference evidence="2" key="2">
    <citation type="submission" date="2023-07" db="EMBL/GenBank/DDBJ databases">
        <title>Ancylobacter moscoviensis sp. nov., facultatively methylotrophic bacteria from activated sludge and the reclassification of Starkeya novella (Starkey 1934) Kelly et al. 2000 as Ancylobacter novellus comb. nov., Starkeya koreensis Im et al. 2006 as Ancylobacter koreensis comb.nov., Angulomicrobium tetraedrale Vasil'eva et al. 1986 as Ancylobacter tetraedralis comb. nov., Angulomicrobium amanitiforme Fritz et al. 2004 as Ancylobacter amanitiformis comb. nov. and Methylorhabdus multivorans Doronina et al. 1996 as Ancylobacter multivorans comb. nov. and emended description of the genus Ancylobacter.</title>
        <authorList>
            <person name="Doronina N."/>
            <person name="Chemodurova A."/>
            <person name="Grouzdev D."/>
            <person name="Koziaeva V."/>
            <person name="Shi W."/>
            <person name="Wu L."/>
            <person name="Kaparullina E."/>
        </authorList>
    </citation>
    <scope>NUCLEOTIDE SEQUENCE [LARGE SCALE GENOMIC DNA]</scope>
    <source>
        <strain evidence="2">Jip08</strain>
    </source>
</reference>
<evidence type="ECO:0000313" key="2">
    <source>
        <dbReference type="Proteomes" id="UP001202867"/>
    </source>
</evidence>
<dbReference type="RefSeq" id="WP_247198457.1">
    <property type="nucleotide sequence ID" value="NZ_JALKCG010000001.1"/>
</dbReference>
<protein>
    <submittedName>
        <fullName evidence="1">Uncharacterized protein</fullName>
    </submittedName>
</protein>
<organism evidence="1 2">
    <name type="scientific">Ancylobacter koreensis</name>
    <dbReference type="NCBI Taxonomy" id="266121"/>
    <lineage>
        <taxon>Bacteria</taxon>
        <taxon>Pseudomonadati</taxon>
        <taxon>Pseudomonadota</taxon>
        <taxon>Alphaproteobacteria</taxon>
        <taxon>Hyphomicrobiales</taxon>
        <taxon>Xanthobacteraceae</taxon>
        <taxon>Ancylobacter</taxon>
    </lineage>
</organism>
<proteinExistence type="predicted"/>
<dbReference type="Proteomes" id="UP001202867">
    <property type="component" value="Unassembled WGS sequence"/>
</dbReference>
<reference evidence="1 2" key="1">
    <citation type="submission" date="2022-04" db="EMBL/GenBank/DDBJ databases">
        <authorList>
            <person name="Grouzdev D.S."/>
            <person name="Pantiukh K.S."/>
            <person name="Krutkina M.S."/>
        </authorList>
    </citation>
    <scope>NUCLEOTIDE SEQUENCE [LARGE SCALE GENOMIC DNA]</scope>
    <source>
        <strain evidence="1 2">Jip08</strain>
    </source>
</reference>
<gene>
    <name evidence="1" type="ORF">MWN33_02190</name>
</gene>
<evidence type="ECO:0000313" key="1">
    <source>
        <dbReference type="EMBL" id="MCK0206836.1"/>
    </source>
</evidence>
<accession>A0ABT0DHS8</accession>
<name>A0ABT0DHS8_9HYPH</name>
<sequence>MPDDTIPLAASLVLRPPLSDLRAYIHAADLFDALAVATGAAGPTFLRLSRISDEAVELRHDAPRPGDPDFCGLFGHAAPGRPLSGWLRRLPGEVVRARAPLMDAEVIPGAEFGMDGARVRRRPGCSVARTAVLLAVALLEELFPDDTWNLAEITAERGEETGADIGGEPVAVRIARQMSRFLVVEVTADERYWGRFTLAATPLRSGTV</sequence>
<dbReference type="EMBL" id="JALKCG010000001">
    <property type="protein sequence ID" value="MCK0206836.1"/>
    <property type="molecule type" value="Genomic_DNA"/>
</dbReference>
<comment type="caution">
    <text evidence="1">The sequence shown here is derived from an EMBL/GenBank/DDBJ whole genome shotgun (WGS) entry which is preliminary data.</text>
</comment>